<accession>U6MVG0</accession>
<dbReference type="RefSeq" id="XP_013434137.1">
    <property type="nucleotide sequence ID" value="XM_013578683.1"/>
</dbReference>
<dbReference type="GO" id="GO:0005524">
    <property type="term" value="F:ATP binding"/>
    <property type="evidence" value="ECO:0007669"/>
    <property type="project" value="UniProtKB-KW"/>
</dbReference>
<evidence type="ECO:0000256" key="9">
    <source>
        <dbReference type="SAM" id="MobiDB-lite"/>
    </source>
</evidence>
<feature type="compositionally biased region" description="Low complexity" evidence="9">
    <location>
        <begin position="1376"/>
        <end position="1387"/>
    </location>
</feature>
<dbReference type="PROSITE" id="PS00178">
    <property type="entry name" value="AA_TRNA_LIGASE_I"/>
    <property type="match status" value="1"/>
</dbReference>
<reference evidence="13" key="2">
    <citation type="submission" date="2013-10" db="EMBL/GenBank/DDBJ databases">
        <authorList>
            <person name="Aslett M."/>
        </authorList>
    </citation>
    <scope>NUCLEOTIDE SEQUENCE [LARGE SCALE GENOMIC DNA]</scope>
    <source>
        <strain evidence="13">Houghton</strain>
    </source>
</reference>
<dbReference type="Gene3D" id="3.40.50.620">
    <property type="entry name" value="HUPs"/>
    <property type="match status" value="3"/>
</dbReference>
<feature type="compositionally biased region" description="Polar residues" evidence="9">
    <location>
        <begin position="110"/>
        <end position="119"/>
    </location>
</feature>
<feature type="compositionally biased region" description="Low complexity" evidence="9">
    <location>
        <begin position="820"/>
        <end position="854"/>
    </location>
</feature>
<dbReference type="OrthoDB" id="629407at2759"/>
<dbReference type="Gene3D" id="1.10.730.10">
    <property type="entry name" value="Isoleucyl-tRNA Synthetase, Domain 1"/>
    <property type="match status" value="1"/>
</dbReference>
<feature type="domain" description="Methionyl/Valyl/Leucyl/Isoleucyl-tRNA synthetase anticodon-binding" evidence="12">
    <location>
        <begin position="1314"/>
        <end position="1508"/>
    </location>
</feature>
<feature type="compositionally biased region" description="Low complexity" evidence="9">
    <location>
        <begin position="1110"/>
        <end position="1119"/>
    </location>
</feature>
<proteinExistence type="inferred from homology"/>
<feature type="region of interest" description="Disordered" evidence="9">
    <location>
        <begin position="1642"/>
        <end position="1685"/>
    </location>
</feature>
<dbReference type="VEuPathDB" id="ToxoDB:ENH_00008850"/>
<feature type="region of interest" description="Disordered" evidence="9">
    <location>
        <begin position="1107"/>
        <end position="1129"/>
    </location>
</feature>
<dbReference type="InterPro" id="IPR002300">
    <property type="entry name" value="aa-tRNA-synth_Ia"/>
</dbReference>
<evidence type="ECO:0000256" key="10">
    <source>
        <dbReference type="SAM" id="SignalP"/>
    </source>
</evidence>
<dbReference type="InterPro" id="IPR002303">
    <property type="entry name" value="Valyl-tRNA_ligase"/>
</dbReference>
<feature type="chain" id="PRO_5004674064" description="valine--tRNA ligase" evidence="10">
    <location>
        <begin position="18"/>
        <end position="1685"/>
    </location>
</feature>
<comment type="similarity">
    <text evidence="1">Belongs to the class-I aminoacyl-tRNA synthetase family.</text>
</comment>
<feature type="signal peptide" evidence="10">
    <location>
        <begin position="1"/>
        <end position="17"/>
    </location>
</feature>
<evidence type="ECO:0000259" key="11">
    <source>
        <dbReference type="Pfam" id="PF00133"/>
    </source>
</evidence>
<keyword evidence="4" id="KW-0547">Nucleotide-binding</keyword>
<evidence type="ECO:0000256" key="3">
    <source>
        <dbReference type="ARBA" id="ARBA00022598"/>
    </source>
</evidence>
<dbReference type="InterPro" id="IPR013155">
    <property type="entry name" value="M/V/L/I-tRNA-synth_anticd-bd"/>
</dbReference>
<feature type="region of interest" description="Disordered" evidence="9">
    <location>
        <begin position="1502"/>
        <end position="1548"/>
    </location>
</feature>
<keyword evidence="7 13" id="KW-0030">Aminoacyl-tRNA synthetase</keyword>
<evidence type="ECO:0000256" key="5">
    <source>
        <dbReference type="ARBA" id="ARBA00022840"/>
    </source>
</evidence>
<keyword evidence="6" id="KW-0648">Protein biosynthesis</keyword>
<dbReference type="InterPro" id="IPR001412">
    <property type="entry name" value="aa-tRNA-synth_I_CS"/>
</dbReference>
<dbReference type="InterPro" id="IPR014729">
    <property type="entry name" value="Rossmann-like_a/b/a_fold"/>
</dbReference>
<feature type="region of interest" description="Disordered" evidence="9">
    <location>
        <begin position="477"/>
        <end position="497"/>
    </location>
</feature>
<organism evidence="13 14">
    <name type="scientific">Eimeria necatrix</name>
    <dbReference type="NCBI Taxonomy" id="51315"/>
    <lineage>
        <taxon>Eukaryota</taxon>
        <taxon>Sar</taxon>
        <taxon>Alveolata</taxon>
        <taxon>Apicomplexa</taxon>
        <taxon>Conoidasida</taxon>
        <taxon>Coccidia</taxon>
        <taxon>Eucoccidiorida</taxon>
        <taxon>Eimeriorina</taxon>
        <taxon>Eimeriidae</taxon>
        <taxon>Eimeria</taxon>
    </lineage>
</organism>
<evidence type="ECO:0000256" key="8">
    <source>
        <dbReference type="ARBA" id="ARBA00029936"/>
    </source>
</evidence>
<feature type="region of interest" description="Disordered" evidence="9">
    <location>
        <begin position="556"/>
        <end position="576"/>
    </location>
</feature>
<evidence type="ECO:0000259" key="12">
    <source>
        <dbReference type="Pfam" id="PF08264"/>
    </source>
</evidence>
<feature type="domain" description="Aminoacyl-tRNA synthetase class Ia" evidence="11">
    <location>
        <begin position="861"/>
        <end position="906"/>
    </location>
</feature>
<reference evidence="13" key="1">
    <citation type="submission" date="2013-10" db="EMBL/GenBank/DDBJ databases">
        <title>Genomic analysis of the causative agents of coccidiosis in chickens.</title>
        <authorList>
            <person name="Reid A.J."/>
            <person name="Blake D."/>
            <person name="Billington K."/>
            <person name="Browne H."/>
            <person name="Dunn M."/>
            <person name="Hung S."/>
            <person name="Kawahara F."/>
            <person name="Miranda-Saavedra D."/>
            <person name="Mourier T."/>
            <person name="Nagra H."/>
            <person name="Otto T.D."/>
            <person name="Rawlings N."/>
            <person name="Sanchez A."/>
            <person name="Sanders M."/>
            <person name="Subramaniam C."/>
            <person name="Tay Y."/>
            <person name="Dear P."/>
            <person name="Doerig C."/>
            <person name="Gruber A."/>
            <person name="Parkinson J."/>
            <person name="Shirley M."/>
            <person name="Wan K.L."/>
            <person name="Berriman M."/>
            <person name="Tomley F."/>
            <person name="Pain A."/>
        </authorList>
    </citation>
    <scope>NUCLEOTIDE SEQUENCE [LARGE SCALE GENOMIC DNA]</scope>
    <source>
        <strain evidence="13">Houghton</strain>
    </source>
</reference>
<name>U6MVG0_9EIME</name>
<feature type="compositionally biased region" description="Low complexity" evidence="9">
    <location>
        <begin position="1513"/>
        <end position="1523"/>
    </location>
</feature>
<dbReference type="Pfam" id="PF08264">
    <property type="entry name" value="Anticodon_1"/>
    <property type="match status" value="1"/>
</dbReference>
<dbReference type="InterPro" id="IPR009080">
    <property type="entry name" value="tRNAsynth_Ia_anticodon-bd"/>
</dbReference>
<feature type="compositionally biased region" description="Low complexity" evidence="9">
    <location>
        <begin position="556"/>
        <end position="572"/>
    </location>
</feature>
<feature type="region of interest" description="Disordered" evidence="9">
    <location>
        <begin position="1375"/>
        <end position="1394"/>
    </location>
</feature>
<dbReference type="PANTHER" id="PTHR11946">
    <property type="entry name" value="VALYL-TRNA SYNTHETASES"/>
    <property type="match status" value="1"/>
</dbReference>
<feature type="region of interest" description="Disordered" evidence="9">
    <location>
        <begin position="973"/>
        <end position="995"/>
    </location>
</feature>
<dbReference type="PANTHER" id="PTHR11946:SF109">
    <property type="entry name" value="VALINE--TRNA LIGASE"/>
    <property type="match status" value="1"/>
</dbReference>
<keyword evidence="14" id="KW-1185">Reference proteome</keyword>
<feature type="region of interest" description="Disordered" evidence="9">
    <location>
        <begin position="95"/>
        <end position="121"/>
    </location>
</feature>
<feature type="region of interest" description="Disordered" evidence="9">
    <location>
        <begin position="820"/>
        <end position="856"/>
    </location>
</feature>
<dbReference type="GO" id="GO:0006438">
    <property type="term" value="P:valyl-tRNA aminoacylation"/>
    <property type="evidence" value="ECO:0007669"/>
    <property type="project" value="InterPro"/>
</dbReference>
<feature type="region of interest" description="Disordered" evidence="9">
    <location>
        <begin position="51"/>
        <end position="71"/>
    </location>
</feature>
<dbReference type="SUPFAM" id="SSF47323">
    <property type="entry name" value="Anticodon-binding domain of a subclass of class I aminoacyl-tRNA synthetases"/>
    <property type="match status" value="1"/>
</dbReference>
<evidence type="ECO:0000256" key="1">
    <source>
        <dbReference type="ARBA" id="ARBA00005594"/>
    </source>
</evidence>
<dbReference type="EC" id="6.1.1.9" evidence="2"/>
<sequence length="1685" mass="185749">MICPSFNLLLLLPPLLALNSFTSSRASNTLPRGLSQRAAWICCPLEGLLGATSDPTRQQKPPRSAAEGTTAAVPTALFTRQRTRHNGQPRLYEPLAAASSNTGLPRDSSFDSSRSNIGTTDKGVSAAASARAALQTHQIFPFTEMESTLLQWWESESLFEPMKLTEETTPEKAQAAEPRRAATEKCAEGVKVFCMAPPNLTGSLHAGHFMSLTIEDVLFRFQRQREASAHPPPEQQQKQQKQPQQRESEERQQKKGEKPWDATPHEWIRKQQQKQQSEQQVLRSFWVPGVDHAGMGLQLLLERHISKRIKKGLYVPRCCTRCLRSIVSKAFLEGRGLQLHGQQLRMREPQQTREVSLEGLGSNSLMQECRGSSSNDSGRCSCSTLECEQHLGLLQRWLRICWTRIQQQQRSLGLGCWWASACCTVSAAAVSLTRQAFVLLQERGLLRRQLHPLQALRGKEEHRNFTVVVPNELLEVKETHPTDQQQRQQQQQKSGGGEECEEELLTSLLQAAKWDGGLFVELPIRNGSPATNSSHSSGGNGSDNDACIVTRSSCSKASSSRSNSPRSGSSNSEGCDGTEELQRLLVPVGSLQDFLQVCAVVTDDSSIYHQLKGKQASVPLLQQSVPVLLQERGDRKHPHVAAASQHISRCACSSCTKSNVSRSTKCHSTNCCSSSSRLNNDRRGLLPAFAALQWEAVPGRAQLATCVAAALRHAVGTSLQKQQQQQAAREKALLAVLLLTGGAQVHLGRQQPGELVSTLNGQATVTRAKPQWFFAADRVAPRVVQLLCPPQNGTLQPHEQQLQQDARFTSSTWLQGPGTALPLPLPLTSAPNTEIESSSSRSASSTNNGSSSATYTDVNGLDVIPARYLPELLQQLQSDRTWCISRQGWWGVPVPAYLVRLKSQQQHQHLQQQQKQEVPLCQRIVAAARVLDRCHSQAALGILKGKHGSSCSQIRAKLFEAYSTALHELQQRQQQEQLQQESGLQRTEGLDAASASRASLPQLGPCCCSQKAGPRAAGDASTGKEFAVAALDEASARRKAVAFIRQQQRQQQKQHTQQHVQQATEFEILEDTDVLDTWFSSGLWPLTSLVQAEETFFKRYGAATSRKQTQEQQQQPLKQQQREYPKVQESGRASHVDSALFDYQEPQQRLQEGLENSSSFLFPRLYPYSCLVTGHDILPFWVARQLLLCVALCGVLPLSRVVLHPLLTDMQGHKLSKSKGNAPKTQMDQWITQYGADALRMSLLACSGARRLSSIDACKVQRASRGLTKIWNGARLLQLLRGRLQACESCATEASHGLGCTSTYSARLSLSQRSALSSTSRMCDDVYSHLQGGHVAAAAARFWEFWEDLSDWILPAAQTEMKLADTLCKSYHGSSEQQQRQRIQQQHPQEEEDRLRARGRLWPAVLGCIYHDTVRALHPFAPFISEAIYLALFSIAPKSEAGGRGSGKNSGYHNNGQSTAPANAFQPLLCSAWPAAGAYRDPQAETALQVVRTVVASVRRARAMQEATKRPQKQQQSGQQQPQHAGDASCAAGAIPNKDAGETGGRGGCSVSVRCTDETMLTSLKEAVPLMAGLCDLPSRSFSISVLEHQQLHQDQQLEKKEDDLMPLRQRSFLSRVVMLPGSKSNSRGDGALQLEIAASFEESGGSGRVPSERRTHKAAEGNCRHRLSLQRKLQDLQRRVTAPE</sequence>
<evidence type="ECO:0000256" key="6">
    <source>
        <dbReference type="ARBA" id="ARBA00022917"/>
    </source>
</evidence>
<keyword evidence="5" id="KW-0067">ATP-binding</keyword>
<feature type="compositionally biased region" description="Basic and acidic residues" evidence="9">
    <location>
        <begin position="244"/>
        <end position="269"/>
    </location>
</feature>
<evidence type="ECO:0000313" key="13">
    <source>
        <dbReference type="EMBL" id="CDJ65670.1"/>
    </source>
</evidence>
<feature type="compositionally biased region" description="Basic and acidic residues" evidence="9">
    <location>
        <begin position="1651"/>
        <end position="1664"/>
    </location>
</feature>
<feature type="domain" description="Aminoacyl-tRNA synthetase class Ia" evidence="11">
    <location>
        <begin position="191"/>
        <end position="229"/>
    </location>
</feature>
<evidence type="ECO:0000256" key="2">
    <source>
        <dbReference type="ARBA" id="ARBA00013169"/>
    </source>
</evidence>
<evidence type="ECO:0000313" key="14">
    <source>
        <dbReference type="Proteomes" id="UP000030754"/>
    </source>
</evidence>
<keyword evidence="10" id="KW-0732">Signal</keyword>
<dbReference type="Pfam" id="PF00133">
    <property type="entry name" value="tRNA-synt_1"/>
    <property type="match status" value="3"/>
</dbReference>
<feature type="region of interest" description="Disordered" evidence="9">
    <location>
        <begin position="225"/>
        <end position="274"/>
    </location>
</feature>
<evidence type="ECO:0000256" key="7">
    <source>
        <dbReference type="ARBA" id="ARBA00023146"/>
    </source>
</evidence>
<dbReference type="Proteomes" id="UP000030754">
    <property type="component" value="Unassembled WGS sequence"/>
</dbReference>
<dbReference type="GO" id="GO:0004832">
    <property type="term" value="F:valine-tRNA ligase activity"/>
    <property type="evidence" value="ECO:0007669"/>
    <property type="project" value="UniProtKB-EC"/>
</dbReference>
<gene>
    <name evidence="13" type="ORF">ENH_00008850</name>
</gene>
<dbReference type="GO" id="GO:0005829">
    <property type="term" value="C:cytosol"/>
    <property type="evidence" value="ECO:0007669"/>
    <property type="project" value="TreeGrafter"/>
</dbReference>
<feature type="domain" description="Aminoacyl-tRNA synthetase class Ia" evidence="11">
    <location>
        <begin position="1162"/>
        <end position="1250"/>
    </location>
</feature>
<protein>
    <recommendedName>
        <fullName evidence="2">valine--tRNA ligase</fullName>
        <ecNumber evidence="2">6.1.1.9</ecNumber>
    </recommendedName>
    <alternativeName>
        <fullName evidence="8">Valyl-tRNA synthetase</fullName>
    </alternativeName>
</protein>
<evidence type="ECO:0000256" key="4">
    <source>
        <dbReference type="ARBA" id="ARBA00022741"/>
    </source>
</evidence>
<feature type="compositionally biased region" description="Low complexity" evidence="9">
    <location>
        <begin position="973"/>
        <end position="985"/>
    </location>
</feature>
<keyword evidence="3" id="KW-0436">Ligase</keyword>
<dbReference type="SUPFAM" id="SSF52374">
    <property type="entry name" value="Nucleotidylyl transferase"/>
    <property type="match status" value="1"/>
</dbReference>
<dbReference type="EMBL" id="HG723247">
    <property type="protein sequence ID" value="CDJ65670.1"/>
    <property type="molecule type" value="Genomic_DNA"/>
</dbReference>
<dbReference type="GeneID" id="25471071"/>